<feature type="transmembrane region" description="Helical" evidence="9">
    <location>
        <begin position="256"/>
        <end position="277"/>
    </location>
</feature>
<dbReference type="GO" id="GO:0035725">
    <property type="term" value="P:sodium ion transmembrane transport"/>
    <property type="evidence" value="ECO:0007669"/>
    <property type="project" value="TreeGrafter"/>
</dbReference>
<dbReference type="Pfam" id="PF00209">
    <property type="entry name" value="SNF"/>
    <property type="match status" value="2"/>
</dbReference>
<dbReference type="InterPro" id="IPR000175">
    <property type="entry name" value="Na/ntran_symport"/>
</dbReference>
<protein>
    <submittedName>
        <fullName evidence="11">Sodium- and chloride-dependent glycine transporter 2-like</fullName>
    </submittedName>
</protein>
<dbReference type="PANTHER" id="PTHR11616">
    <property type="entry name" value="SODIUM/CHLORIDE DEPENDENT TRANSPORTER"/>
    <property type="match status" value="1"/>
</dbReference>
<gene>
    <name evidence="11" type="primary">LOC118761729</name>
</gene>
<keyword evidence="8" id="KW-0915">Sodium</keyword>
<organism evidence="10 11">
    <name type="scientific">Octopus sinensis</name>
    <name type="common">East Asian common octopus</name>
    <dbReference type="NCBI Taxonomy" id="2607531"/>
    <lineage>
        <taxon>Eukaryota</taxon>
        <taxon>Metazoa</taxon>
        <taxon>Spiralia</taxon>
        <taxon>Lophotrochozoa</taxon>
        <taxon>Mollusca</taxon>
        <taxon>Cephalopoda</taxon>
        <taxon>Coleoidea</taxon>
        <taxon>Octopodiformes</taxon>
        <taxon>Octopoda</taxon>
        <taxon>Incirrata</taxon>
        <taxon>Octopodidae</taxon>
        <taxon>Octopus</taxon>
    </lineage>
</organism>
<dbReference type="SUPFAM" id="SSF161070">
    <property type="entry name" value="SNF-like"/>
    <property type="match status" value="1"/>
</dbReference>
<keyword evidence="6 9" id="KW-0472">Membrane</keyword>
<feature type="transmembrane region" description="Helical" evidence="9">
    <location>
        <begin position="12"/>
        <end position="29"/>
    </location>
</feature>
<name>A0A7E6EKC2_9MOLL</name>
<evidence type="ECO:0000256" key="6">
    <source>
        <dbReference type="ARBA" id="ARBA00023136"/>
    </source>
</evidence>
<comment type="similarity">
    <text evidence="2">Belongs to the sodium:neurotransmitter symporter (SNF) (TC 2.A.22) family.</text>
</comment>
<feature type="transmembrane region" description="Helical" evidence="9">
    <location>
        <begin position="112"/>
        <end position="129"/>
    </location>
</feature>
<feature type="transmembrane region" description="Helical" evidence="9">
    <location>
        <begin position="88"/>
        <end position="106"/>
    </location>
</feature>
<keyword evidence="10" id="KW-1185">Reference proteome</keyword>
<keyword evidence="5 9" id="KW-1133">Transmembrane helix</keyword>
<keyword evidence="8" id="KW-0479">Metal-binding</keyword>
<evidence type="ECO:0000256" key="3">
    <source>
        <dbReference type="ARBA" id="ARBA00022448"/>
    </source>
</evidence>
<accession>A0A7E6EKC2</accession>
<keyword evidence="7" id="KW-0325">Glycoprotein</keyword>
<dbReference type="PROSITE" id="PS50267">
    <property type="entry name" value="NA_NEUROTRAN_SYMP_3"/>
    <property type="match status" value="1"/>
</dbReference>
<reference evidence="11" key="1">
    <citation type="submission" date="2025-08" db="UniProtKB">
        <authorList>
            <consortium name="RefSeq"/>
        </authorList>
    </citation>
    <scope>IDENTIFICATION</scope>
</reference>
<evidence type="ECO:0000313" key="10">
    <source>
        <dbReference type="Proteomes" id="UP000515154"/>
    </source>
</evidence>
<feature type="transmembrane region" description="Helical" evidence="9">
    <location>
        <begin position="188"/>
        <end position="211"/>
    </location>
</feature>
<dbReference type="GO" id="GO:0005886">
    <property type="term" value="C:plasma membrane"/>
    <property type="evidence" value="ECO:0007669"/>
    <property type="project" value="TreeGrafter"/>
</dbReference>
<evidence type="ECO:0000256" key="9">
    <source>
        <dbReference type="SAM" id="Phobius"/>
    </source>
</evidence>
<feature type="binding site" evidence="8">
    <location>
        <position position="167"/>
    </location>
    <ligand>
        <name>Na(+)</name>
        <dbReference type="ChEBI" id="CHEBI:29101"/>
        <label>1</label>
    </ligand>
</feature>
<dbReference type="AlphaFoldDB" id="A0A7E6EKC2"/>
<evidence type="ECO:0000256" key="4">
    <source>
        <dbReference type="ARBA" id="ARBA00022692"/>
    </source>
</evidence>
<evidence type="ECO:0000256" key="1">
    <source>
        <dbReference type="ARBA" id="ARBA00004141"/>
    </source>
</evidence>
<keyword evidence="4 9" id="KW-0812">Transmembrane</keyword>
<dbReference type="GO" id="GO:0046872">
    <property type="term" value="F:metal ion binding"/>
    <property type="evidence" value="ECO:0007669"/>
    <property type="project" value="UniProtKB-KW"/>
</dbReference>
<proteinExistence type="inferred from homology"/>
<dbReference type="InterPro" id="IPR037272">
    <property type="entry name" value="SNS_sf"/>
</dbReference>
<feature type="binding site" evidence="8">
    <location>
        <position position="264"/>
    </location>
    <ligand>
        <name>Na(+)</name>
        <dbReference type="ChEBI" id="CHEBI:29101"/>
        <label>1</label>
    </ligand>
</feature>
<comment type="subcellular location">
    <subcellularLocation>
        <location evidence="1">Membrane</location>
        <topology evidence="1">Multi-pass membrane protein</topology>
    </subcellularLocation>
</comment>
<dbReference type="KEGG" id="osn:118761729"/>
<keyword evidence="3" id="KW-0813">Transport</keyword>
<dbReference type="RefSeq" id="XP_036355768.1">
    <property type="nucleotide sequence ID" value="XM_036499875.1"/>
</dbReference>
<evidence type="ECO:0000256" key="7">
    <source>
        <dbReference type="ARBA" id="ARBA00023180"/>
    </source>
</evidence>
<dbReference type="Proteomes" id="UP000515154">
    <property type="component" value="Unplaced"/>
</dbReference>
<evidence type="ECO:0000313" key="11">
    <source>
        <dbReference type="RefSeq" id="XP_036355768.1"/>
    </source>
</evidence>
<evidence type="ECO:0000256" key="5">
    <source>
        <dbReference type="ARBA" id="ARBA00022989"/>
    </source>
</evidence>
<feature type="transmembrane region" description="Helical" evidence="9">
    <location>
        <begin position="41"/>
        <end position="67"/>
    </location>
</feature>
<evidence type="ECO:0000256" key="8">
    <source>
        <dbReference type="PIRSR" id="PIRSR600175-1"/>
    </source>
</evidence>
<evidence type="ECO:0000256" key="2">
    <source>
        <dbReference type="ARBA" id="ARBA00006459"/>
    </source>
</evidence>
<sequence length="393" mass="44100">MSEKLKWSNSIEFILTLLSFAIGLGNIWRFPYLCFKYGGGIGYSCVFISMFIGIYYNILVSIFLQYFYKIIQTTGNIGDMGSINSGLAWTYAIAWIMVFLSLSRSVKTVGKVVYFTAILPYIILTILLIRGVTLKGSKAGIQFYIQPDISKISSLVWKEASTQIFYSLSTCSGGIITLSSFNKYKNNFLFDVLFVSFANSFTSFYSGFAIFSATGHLAYLSNKTIPEVTKHGSELVFISYPASISALPGAQFWATLFYLMMFCLGFGTMHRGIYYALSKHDSKLRQKILGFEKFATEIELMVGKRPGIIWKTTFLVLTPVSCLKFNPRLTSQILSLIKERDALKKNKSNDSYHTIRSLNIKISELIRTNNGLSGVVSLDDYVTEIPAPPSGKR</sequence>
<feature type="binding site" evidence="8">
    <location>
        <position position="199"/>
    </location>
    <ligand>
        <name>Na(+)</name>
        <dbReference type="ChEBI" id="CHEBI:29101"/>
        <label>1</label>
    </ligand>
</feature>
<dbReference type="PANTHER" id="PTHR11616:SF321">
    <property type="entry name" value="SODIUM-DEPENDENT NUTRIENT AMINO ACID TRANSPORTER 1-RELATED"/>
    <property type="match status" value="1"/>
</dbReference>